<dbReference type="Pfam" id="PF04241">
    <property type="entry name" value="DUF423"/>
    <property type="match status" value="1"/>
</dbReference>
<feature type="transmembrane region" description="Helical" evidence="6">
    <location>
        <begin position="129"/>
        <end position="149"/>
    </location>
</feature>
<protein>
    <submittedName>
        <fullName evidence="7">Transmembrane protein 256 homolog</fullName>
    </submittedName>
</protein>
<keyword evidence="3 6" id="KW-0812">Transmembrane</keyword>
<dbReference type="AlphaFoldDB" id="A0AAU9G2X8"/>
<evidence type="ECO:0000256" key="1">
    <source>
        <dbReference type="ARBA" id="ARBA00004141"/>
    </source>
</evidence>
<comment type="subcellular location">
    <subcellularLocation>
        <location evidence="1">Membrane</location>
        <topology evidence="1">Multi-pass membrane protein</topology>
    </subcellularLocation>
</comment>
<evidence type="ECO:0000256" key="2">
    <source>
        <dbReference type="ARBA" id="ARBA00006208"/>
    </source>
</evidence>
<keyword evidence="8" id="KW-1185">Reference proteome</keyword>
<sequence>MAAEHLFDHLFIDNPISRAICYTGQLILQMTGLRPKQIIGPQDVMEPVASAWLGNSLEQLLRSPLKMFSLAGLSIASSLIMLGVCKSRLNRLTIVEQRSARQYAEWAIQAHFINSCALALIPMTTHPVMAFTLLVSGTLLFCGSLYSRALTTERPAIVTGAVGVVAIIASWILLVF</sequence>
<evidence type="ECO:0000256" key="3">
    <source>
        <dbReference type="ARBA" id="ARBA00022692"/>
    </source>
</evidence>
<evidence type="ECO:0000256" key="4">
    <source>
        <dbReference type="ARBA" id="ARBA00022989"/>
    </source>
</evidence>
<dbReference type="PANTHER" id="PTHR43461:SF1">
    <property type="entry name" value="TRANSMEMBRANE PROTEIN 256"/>
    <property type="match status" value="1"/>
</dbReference>
<comment type="similarity">
    <text evidence="2">Belongs to the TMEM256 family.</text>
</comment>
<evidence type="ECO:0000256" key="6">
    <source>
        <dbReference type="SAM" id="Phobius"/>
    </source>
</evidence>
<reference evidence="7 8" key="1">
    <citation type="submission" date="2024-02" db="EMBL/GenBank/DDBJ databases">
        <title>A chromosome-level genome assembly of Drosophila madeirensis, a fruit fly species endemic to Madeira island.</title>
        <authorList>
            <person name="Tomihara K."/>
            <person name="Llopart A."/>
            <person name="Yamamoto D."/>
        </authorList>
    </citation>
    <scope>NUCLEOTIDE SEQUENCE [LARGE SCALE GENOMIC DNA]</scope>
    <source>
        <strain evidence="7 8">RF1</strain>
    </source>
</reference>
<evidence type="ECO:0000313" key="7">
    <source>
        <dbReference type="EMBL" id="BFG02067.1"/>
    </source>
</evidence>
<dbReference type="GO" id="GO:0016020">
    <property type="term" value="C:membrane"/>
    <property type="evidence" value="ECO:0007669"/>
    <property type="project" value="UniProtKB-SubCell"/>
</dbReference>
<dbReference type="EMBL" id="AP029266">
    <property type="protein sequence ID" value="BFG02067.1"/>
    <property type="molecule type" value="Genomic_DNA"/>
</dbReference>
<gene>
    <name evidence="7" type="ORF">DMAD_01672</name>
</gene>
<dbReference type="PANTHER" id="PTHR43461">
    <property type="entry name" value="TRANSMEMBRANE PROTEIN 256"/>
    <property type="match status" value="1"/>
</dbReference>
<keyword evidence="5 6" id="KW-0472">Membrane</keyword>
<dbReference type="InterPro" id="IPR006696">
    <property type="entry name" value="DUF423"/>
</dbReference>
<dbReference type="Proteomes" id="UP001500889">
    <property type="component" value="Chromosome A"/>
</dbReference>
<accession>A0AAU9G2X8</accession>
<organism evidence="7 8">
    <name type="scientific">Drosophila madeirensis</name>
    <name type="common">Fruit fly</name>
    <dbReference type="NCBI Taxonomy" id="30013"/>
    <lineage>
        <taxon>Eukaryota</taxon>
        <taxon>Metazoa</taxon>
        <taxon>Ecdysozoa</taxon>
        <taxon>Arthropoda</taxon>
        <taxon>Hexapoda</taxon>
        <taxon>Insecta</taxon>
        <taxon>Pterygota</taxon>
        <taxon>Neoptera</taxon>
        <taxon>Endopterygota</taxon>
        <taxon>Diptera</taxon>
        <taxon>Brachycera</taxon>
        <taxon>Muscomorpha</taxon>
        <taxon>Ephydroidea</taxon>
        <taxon>Drosophilidae</taxon>
        <taxon>Drosophila</taxon>
        <taxon>Sophophora</taxon>
    </lineage>
</organism>
<evidence type="ECO:0000256" key="5">
    <source>
        <dbReference type="ARBA" id="ARBA00023136"/>
    </source>
</evidence>
<proteinExistence type="inferred from homology"/>
<keyword evidence="4 6" id="KW-1133">Transmembrane helix</keyword>
<name>A0AAU9G2X8_DROMD</name>
<feature type="transmembrane region" description="Helical" evidence="6">
    <location>
        <begin position="156"/>
        <end position="174"/>
    </location>
</feature>
<evidence type="ECO:0000313" key="8">
    <source>
        <dbReference type="Proteomes" id="UP001500889"/>
    </source>
</evidence>